<feature type="region of interest" description="Disordered" evidence="1">
    <location>
        <begin position="62"/>
        <end position="159"/>
    </location>
</feature>
<dbReference type="RefSeq" id="WP_104420558.1">
    <property type="nucleotide sequence ID" value="NZ_PTJC01000006.1"/>
</dbReference>
<keyword evidence="2" id="KW-1133">Transmembrane helix</keyword>
<keyword evidence="2" id="KW-0472">Membrane</keyword>
<accession>A0A2S6I4L6</accession>
<feature type="compositionally biased region" description="Pro residues" evidence="1">
    <location>
        <begin position="143"/>
        <end position="152"/>
    </location>
</feature>
<comment type="caution">
    <text evidence="3">The sequence shown here is derived from an EMBL/GenBank/DDBJ whole genome shotgun (WGS) entry which is preliminary data.</text>
</comment>
<evidence type="ECO:0000256" key="1">
    <source>
        <dbReference type="SAM" id="MobiDB-lite"/>
    </source>
</evidence>
<keyword evidence="4" id="KW-1185">Reference proteome</keyword>
<gene>
    <name evidence="3" type="ORF">CLV84_3009</name>
</gene>
<dbReference type="AlphaFoldDB" id="A0A2S6I4L6"/>
<organism evidence="3 4">
    <name type="scientific">Neolewinella xylanilytica</name>
    <dbReference type="NCBI Taxonomy" id="1514080"/>
    <lineage>
        <taxon>Bacteria</taxon>
        <taxon>Pseudomonadati</taxon>
        <taxon>Bacteroidota</taxon>
        <taxon>Saprospiria</taxon>
        <taxon>Saprospirales</taxon>
        <taxon>Lewinellaceae</taxon>
        <taxon>Neolewinella</taxon>
    </lineage>
</organism>
<evidence type="ECO:0000313" key="3">
    <source>
        <dbReference type="EMBL" id="PPK86092.1"/>
    </source>
</evidence>
<dbReference type="OrthoDB" id="1496304at2"/>
<proteinExistence type="predicted"/>
<reference evidence="3 4" key="1">
    <citation type="submission" date="2018-02" db="EMBL/GenBank/DDBJ databases">
        <title>Genomic Encyclopedia of Archaeal and Bacterial Type Strains, Phase II (KMG-II): from individual species to whole genera.</title>
        <authorList>
            <person name="Goeker M."/>
        </authorList>
    </citation>
    <scope>NUCLEOTIDE SEQUENCE [LARGE SCALE GENOMIC DNA]</scope>
    <source>
        <strain evidence="3 4">DSM 29526</strain>
    </source>
</reference>
<keyword evidence="2" id="KW-0812">Transmembrane</keyword>
<dbReference type="Proteomes" id="UP000237662">
    <property type="component" value="Unassembled WGS sequence"/>
</dbReference>
<feature type="compositionally biased region" description="Basic and acidic residues" evidence="1">
    <location>
        <begin position="101"/>
        <end position="119"/>
    </location>
</feature>
<dbReference type="EMBL" id="PTJC01000006">
    <property type="protein sequence ID" value="PPK86092.1"/>
    <property type="molecule type" value="Genomic_DNA"/>
</dbReference>
<evidence type="ECO:0000256" key="2">
    <source>
        <dbReference type="SAM" id="Phobius"/>
    </source>
</evidence>
<evidence type="ECO:0000313" key="4">
    <source>
        <dbReference type="Proteomes" id="UP000237662"/>
    </source>
</evidence>
<name>A0A2S6I4L6_9BACT</name>
<protein>
    <submittedName>
        <fullName evidence="3">Uncharacterized protein</fullName>
    </submittedName>
</protein>
<sequence>MPDNKTDWTPDEAFWNEAWADMEDRLGRKRRRRLVLFPWLLGLALLLGGGALVLRNWNGPDPSSQATGQLPLPSDPAPATEHPPVAAKAPASYSGEASAETVRRRPDPVTRNDYPRESPVRPSASTAPERLTGKAVRESLLPPDAPTAPAPRSPESFASEATPTVSVALVPLADFELGSPAPELPDINLANEKAPPLTPAQPGGRYALAVGTTGYVGSFLPGGYLQFGRRFGKGAWFFPVAMRYDYGRRTLSVGEDRDLAEALNLVTADVDPQLSWALQSSLGENNRNVVVTHSVELRGGIGRRFGSRFTLSAGGAIAYLLGGNGPRITNLGNGNYYALRVDAARFGFSNFSSASPTYGNTAGGSTLSDDINKLSANAWLSVDYHLVSKFSLRLGFTQQLTPLYATDALRLEASRLDVGALYRF</sequence>
<feature type="transmembrane region" description="Helical" evidence="2">
    <location>
        <begin position="34"/>
        <end position="54"/>
    </location>
</feature>